<reference evidence="2" key="2">
    <citation type="journal article" date="2008" name="Nucleic Acids Res.">
        <title>The rice annotation project database (RAP-DB): 2008 update.</title>
        <authorList>
            <consortium name="The rice annotation project (RAP)"/>
        </authorList>
    </citation>
    <scope>GENOME REANNOTATION</scope>
    <source>
        <strain evidence="2">cv. Nipponbare</strain>
    </source>
</reference>
<accession>Q69K87</accession>
<evidence type="ECO:0000313" key="1">
    <source>
        <dbReference type="EMBL" id="BAD36617.1"/>
    </source>
</evidence>
<reference evidence="2" key="1">
    <citation type="journal article" date="2005" name="Nature">
        <title>The map-based sequence of the rice genome.</title>
        <authorList>
            <consortium name="International rice genome sequencing project (IRGSP)"/>
            <person name="Matsumoto T."/>
            <person name="Wu J."/>
            <person name="Kanamori H."/>
            <person name="Katayose Y."/>
            <person name="Fujisawa M."/>
            <person name="Namiki N."/>
            <person name="Mizuno H."/>
            <person name="Yamamoto K."/>
            <person name="Antonio B.A."/>
            <person name="Baba T."/>
            <person name="Sakata K."/>
            <person name="Nagamura Y."/>
            <person name="Aoki H."/>
            <person name="Arikawa K."/>
            <person name="Arita K."/>
            <person name="Bito T."/>
            <person name="Chiden Y."/>
            <person name="Fujitsuka N."/>
            <person name="Fukunaka R."/>
            <person name="Hamada M."/>
            <person name="Harada C."/>
            <person name="Hayashi A."/>
            <person name="Hijishita S."/>
            <person name="Honda M."/>
            <person name="Hosokawa S."/>
            <person name="Ichikawa Y."/>
            <person name="Idonuma A."/>
            <person name="Iijima M."/>
            <person name="Ikeda M."/>
            <person name="Ikeno M."/>
            <person name="Ito K."/>
            <person name="Ito S."/>
            <person name="Ito T."/>
            <person name="Ito Y."/>
            <person name="Ito Y."/>
            <person name="Iwabuchi A."/>
            <person name="Kamiya K."/>
            <person name="Karasawa W."/>
            <person name="Kurita K."/>
            <person name="Katagiri S."/>
            <person name="Kikuta A."/>
            <person name="Kobayashi H."/>
            <person name="Kobayashi N."/>
            <person name="Machita K."/>
            <person name="Maehara T."/>
            <person name="Masukawa M."/>
            <person name="Mizubayashi T."/>
            <person name="Mukai Y."/>
            <person name="Nagasaki H."/>
            <person name="Nagata Y."/>
            <person name="Naito S."/>
            <person name="Nakashima M."/>
            <person name="Nakama Y."/>
            <person name="Nakamichi Y."/>
            <person name="Nakamura M."/>
            <person name="Meguro A."/>
            <person name="Negishi M."/>
            <person name="Ohta I."/>
            <person name="Ohta T."/>
            <person name="Okamoto M."/>
            <person name="Ono N."/>
            <person name="Saji S."/>
            <person name="Sakaguchi M."/>
            <person name="Sakai K."/>
            <person name="Shibata M."/>
            <person name="Shimokawa T."/>
            <person name="Song J."/>
            <person name="Takazaki Y."/>
            <person name="Terasawa K."/>
            <person name="Tsugane M."/>
            <person name="Tsuji K."/>
            <person name="Ueda S."/>
            <person name="Waki K."/>
            <person name="Yamagata H."/>
            <person name="Yamamoto M."/>
            <person name="Yamamoto S."/>
            <person name="Yamane H."/>
            <person name="Yoshiki S."/>
            <person name="Yoshihara R."/>
            <person name="Yukawa K."/>
            <person name="Zhong H."/>
            <person name="Yano M."/>
            <person name="Yuan Q."/>
            <person name="Ouyang S."/>
            <person name="Liu J."/>
            <person name="Jones K.M."/>
            <person name="Gansberger K."/>
            <person name="Moffat K."/>
            <person name="Hill J."/>
            <person name="Bera J."/>
            <person name="Fadrosh D."/>
            <person name="Jin S."/>
            <person name="Johri S."/>
            <person name="Kim M."/>
            <person name="Overton L."/>
            <person name="Reardon M."/>
            <person name="Tsitrin T."/>
            <person name="Vuong H."/>
            <person name="Weaver B."/>
            <person name="Ciecko A."/>
            <person name="Tallon L."/>
            <person name="Jackson J."/>
            <person name="Pai G."/>
            <person name="Aken S.V."/>
            <person name="Utterback T."/>
            <person name="Reidmuller S."/>
            <person name="Feldblyum T."/>
            <person name="Hsiao J."/>
            <person name="Zismann V."/>
            <person name="Iobst S."/>
            <person name="de Vazeille A.R."/>
            <person name="Buell C.R."/>
            <person name="Ying K."/>
            <person name="Li Y."/>
            <person name="Lu T."/>
            <person name="Huang Y."/>
            <person name="Zhao Q."/>
            <person name="Feng Q."/>
            <person name="Zhang L."/>
            <person name="Zhu J."/>
            <person name="Weng Q."/>
            <person name="Mu J."/>
            <person name="Lu Y."/>
            <person name="Fan D."/>
            <person name="Liu Y."/>
            <person name="Guan J."/>
            <person name="Zhang Y."/>
            <person name="Yu S."/>
            <person name="Liu X."/>
            <person name="Zhang Y."/>
            <person name="Hong G."/>
            <person name="Han B."/>
            <person name="Choisne N."/>
            <person name="Demange N."/>
            <person name="Orjeda G."/>
            <person name="Samain S."/>
            <person name="Cattolico L."/>
            <person name="Pelletier E."/>
            <person name="Couloux A."/>
            <person name="Segurens B."/>
            <person name="Wincker P."/>
            <person name="D'Hont A."/>
            <person name="Scarpelli C."/>
            <person name="Weissenbach J."/>
            <person name="Salanoubat M."/>
            <person name="Quetier F."/>
            <person name="Yu Y."/>
            <person name="Kim H.R."/>
            <person name="Rambo T."/>
            <person name="Currie J."/>
            <person name="Collura K."/>
            <person name="Luo M."/>
            <person name="Yang T."/>
            <person name="Ammiraju J.S.S."/>
            <person name="Engler F."/>
            <person name="Soderlund C."/>
            <person name="Wing R.A."/>
            <person name="Palmer L.E."/>
            <person name="de la Bastide M."/>
            <person name="Spiegel L."/>
            <person name="Nascimento L."/>
            <person name="Zutavern T."/>
            <person name="O'Shaughnessy A."/>
            <person name="Dike S."/>
            <person name="Dedhia N."/>
            <person name="Preston R."/>
            <person name="Balija V."/>
            <person name="McCombie W.R."/>
            <person name="Chow T."/>
            <person name="Chen H."/>
            <person name="Chung M."/>
            <person name="Chen C."/>
            <person name="Shaw J."/>
            <person name="Wu H."/>
            <person name="Hsiao K."/>
            <person name="Chao Y."/>
            <person name="Chu M."/>
            <person name="Cheng C."/>
            <person name="Hour A."/>
            <person name="Lee P."/>
            <person name="Lin S."/>
            <person name="Lin Y."/>
            <person name="Liou J."/>
            <person name="Liu S."/>
            <person name="Hsing Y."/>
            <person name="Raghuvanshi S."/>
            <person name="Mohanty A."/>
            <person name="Bharti A.K."/>
            <person name="Gaur A."/>
            <person name="Gupta V."/>
            <person name="Kumar D."/>
            <person name="Ravi V."/>
            <person name="Vij S."/>
            <person name="Kapur A."/>
            <person name="Khurana P."/>
            <person name="Khurana P."/>
            <person name="Khurana J.P."/>
            <person name="Tyagi A.K."/>
            <person name="Gaikwad K."/>
            <person name="Singh A."/>
            <person name="Dalal V."/>
            <person name="Srivastava S."/>
            <person name="Dixit A."/>
            <person name="Pal A.K."/>
            <person name="Ghazi I.A."/>
            <person name="Yadav M."/>
            <person name="Pandit A."/>
            <person name="Bhargava A."/>
            <person name="Sureshbabu K."/>
            <person name="Batra K."/>
            <person name="Sharma T.R."/>
            <person name="Mohapatra T."/>
            <person name="Singh N.K."/>
            <person name="Messing J."/>
            <person name="Nelson A.B."/>
            <person name="Fuks G."/>
            <person name="Kavchok S."/>
            <person name="Keizer G."/>
            <person name="Linton E."/>
            <person name="Llaca V."/>
            <person name="Song R."/>
            <person name="Tanyolac B."/>
            <person name="Young S."/>
            <person name="Ho-Il K."/>
            <person name="Hahn J.H."/>
            <person name="Sangsakoo G."/>
            <person name="Vanavichit A."/>
            <person name="de Mattos Luiz.A.T."/>
            <person name="Zimmer P.D."/>
            <person name="Malone G."/>
            <person name="Dellagostin O."/>
            <person name="de Oliveira A.C."/>
            <person name="Bevan M."/>
            <person name="Bancroft I."/>
            <person name="Minx P."/>
            <person name="Cordum H."/>
            <person name="Wilson R."/>
            <person name="Cheng Z."/>
            <person name="Jin W."/>
            <person name="Jiang J."/>
            <person name="Leong S.A."/>
            <person name="Iwama H."/>
            <person name="Gojobori T."/>
            <person name="Itoh T."/>
            <person name="Niimura Y."/>
            <person name="Fujii Y."/>
            <person name="Habara T."/>
            <person name="Sakai H."/>
            <person name="Sato Y."/>
            <person name="Wilson G."/>
            <person name="Kumar K."/>
            <person name="McCouch S."/>
            <person name="Juretic N."/>
            <person name="Hoen D."/>
            <person name="Wright S."/>
            <person name="Bruskiewich R."/>
            <person name="Bureau T."/>
            <person name="Miyao A."/>
            <person name="Hirochika H."/>
            <person name="Nishikawa T."/>
            <person name="Kadowaki K."/>
            <person name="Sugiura M."/>
            <person name="Burr B."/>
            <person name="Sasaki T."/>
        </authorList>
    </citation>
    <scope>NUCLEOTIDE SEQUENCE [LARGE SCALE GENOMIC DNA]</scope>
    <source>
        <strain evidence="2">cv. Nipponbare</strain>
    </source>
</reference>
<name>Q69K87_ORYSJ</name>
<dbReference type="AlphaFoldDB" id="Q69K87"/>
<sequence length="137" mass="15415">MEAELLLPLPRSPLSLLLFLKRQEESPPFSPPFSLFSPAGVTPPRPVAVLAATDIASYLTKAPSHRFLLPFRSPPPRHCRPSVSPPPFIAKHRESRSVRRTREGDFGRIVFLRFPGPRPERSLPCRRPIVTAPRPAR</sequence>
<gene>
    <name evidence="1" type="primary">OSJNBb0079K11.25</name>
</gene>
<proteinExistence type="predicted"/>
<dbReference type="Proteomes" id="UP000000763">
    <property type="component" value="Chromosome 9"/>
</dbReference>
<protein>
    <submittedName>
        <fullName evidence="1">Uncharacterized protein</fullName>
    </submittedName>
</protein>
<organism evidence="1 2">
    <name type="scientific">Oryza sativa subsp. japonica</name>
    <name type="common">Rice</name>
    <dbReference type="NCBI Taxonomy" id="39947"/>
    <lineage>
        <taxon>Eukaryota</taxon>
        <taxon>Viridiplantae</taxon>
        <taxon>Streptophyta</taxon>
        <taxon>Embryophyta</taxon>
        <taxon>Tracheophyta</taxon>
        <taxon>Spermatophyta</taxon>
        <taxon>Magnoliopsida</taxon>
        <taxon>Liliopsida</taxon>
        <taxon>Poales</taxon>
        <taxon>Poaceae</taxon>
        <taxon>BOP clade</taxon>
        <taxon>Oryzoideae</taxon>
        <taxon>Oryzeae</taxon>
        <taxon>Oryzinae</taxon>
        <taxon>Oryza</taxon>
        <taxon>Oryza sativa</taxon>
    </lineage>
</organism>
<dbReference type="EMBL" id="AP005971">
    <property type="protein sequence ID" value="BAD36617.1"/>
    <property type="molecule type" value="Genomic_DNA"/>
</dbReference>
<evidence type="ECO:0000313" key="2">
    <source>
        <dbReference type="Proteomes" id="UP000000763"/>
    </source>
</evidence>